<evidence type="ECO:0000313" key="13">
    <source>
        <dbReference type="EMBL" id="CAA7028055.1"/>
    </source>
</evidence>
<evidence type="ECO:0000256" key="10">
    <source>
        <dbReference type="ARBA" id="ARBA00023180"/>
    </source>
</evidence>
<reference evidence="13" key="1">
    <citation type="submission" date="2020-01" db="EMBL/GenBank/DDBJ databases">
        <authorList>
            <person name="Mishra B."/>
        </authorList>
    </citation>
    <scope>NUCLEOTIDE SEQUENCE [LARGE SCALE GENOMIC DNA]</scope>
</reference>
<dbReference type="PANTHER" id="PTHR27004">
    <property type="entry name" value="RECEPTOR-LIKE PROTEIN 12 ISOFORM X1"/>
    <property type="match status" value="1"/>
</dbReference>
<evidence type="ECO:0000256" key="9">
    <source>
        <dbReference type="ARBA" id="ARBA00023170"/>
    </source>
</evidence>
<dbReference type="AlphaFoldDB" id="A0A6D2IN80"/>
<comment type="subcellular location">
    <subcellularLocation>
        <location evidence="1">Cell membrane</location>
        <topology evidence="1">Single-pass type I membrane protein</topology>
    </subcellularLocation>
</comment>
<evidence type="ECO:0000313" key="14">
    <source>
        <dbReference type="Proteomes" id="UP000467841"/>
    </source>
</evidence>
<accession>A0A6D2IN80</accession>
<dbReference type="InterPro" id="IPR032675">
    <property type="entry name" value="LRR_dom_sf"/>
</dbReference>
<evidence type="ECO:0000256" key="4">
    <source>
        <dbReference type="ARBA" id="ARBA00022614"/>
    </source>
</evidence>
<comment type="similarity">
    <text evidence="2">Belongs to the RLP family.</text>
</comment>
<keyword evidence="10" id="KW-0325">Glycoprotein</keyword>
<keyword evidence="5 12" id="KW-0812">Transmembrane</keyword>
<dbReference type="EMBL" id="CACVBM020001063">
    <property type="protein sequence ID" value="CAA7028055.1"/>
    <property type="molecule type" value="Genomic_DNA"/>
</dbReference>
<gene>
    <name evidence="13" type="ORF">MERR_LOCUS15290</name>
</gene>
<evidence type="ECO:0000256" key="1">
    <source>
        <dbReference type="ARBA" id="ARBA00004251"/>
    </source>
</evidence>
<dbReference type="Gene3D" id="3.80.10.10">
    <property type="entry name" value="Ribonuclease Inhibitor"/>
    <property type="match status" value="1"/>
</dbReference>
<evidence type="ECO:0000256" key="6">
    <source>
        <dbReference type="ARBA" id="ARBA00022737"/>
    </source>
</evidence>
<evidence type="ECO:0000256" key="12">
    <source>
        <dbReference type="SAM" id="Phobius"/>
    </source>
</evidence>
<evidence type="ECO:0000256" key="2">
    <source>
        <dbReference type="ARBA" id="ARBA00009592"/>
    </source>
</evidence>
<organism evidence="13 14">
    <name type="scientific">Microthlaspi erraticum</name>
    <dbReference type="NCBI Taxonomy" id="1685480"/>
    <lineage>
        <taxon>Eukaryota</taxon>
        <taxon>Viridiplantae</taxon>
        <taxon>Streptophyta</taxon>
        <taxon>Embryophyta</taxon>
        <taxon>Tracheophyta</taxon>
        <taxon>Spermatophyta</taxon>
        <taxon>Magnoliopsida</taxon>
        <taxon>eudicotyledons</taxon>
        <taxon>Gunneridae</taxon>
        <taxon>Pentapetalae</taxon>
        <taxon>rosids</taxon>
        <taxon>malvids</taxon>
        <taxon>Brassicales</taxon>
        <taxon>Brassicaceae</taxon>
        <taxon>Coluteocarpeae</taxon>
        <taxon>Microthlaspi</taxon>
    </lineage>
</organism>
<keyword evidence="3" id="KW-1003">Cell membrane</keyword>
<evidence type="ECO:0000256" key="11">
    <source>
        <dbReference type="SAM" id="MobiDB-lite"/>
    </source>
</evidence>
<name>A0A6D2IN80_9BRAS</name>
<keyword evidence="4" id="KW-0433">Leucine-rich repeat</keyword>
<keyword evidence="14" id="KW-1185">Reference proteome</keyword>
<dbReference type="GO" id="GO:0005886">
    <property type="term" value="C:plasma membrane"/>
    <property type="evidence" value="ECO:0007669"/>
    <property type="project" value="UniProtKB-SubCell"/>
</dbReference>
<dbReference type="PANTHER" id="PTHR27004:SF361">
    <property type="entry name" value="RECEPTOR-LIKE PROTEIN 47-RELATED"/>
    <property type="match status" value="1"/>
</dbReference>
<protein>
    <recommendedName>
        <fullName evidence="15">Receptor-like protein 12</fullName>
    </recommendedName>
</protein>
<evidence type="ECO:0008006" key="15">
    <source>
        <dbReference type="Google" id="ProtNLM"/>
    </source>
</evidence>
<evidence type="ECO:0000256" key="7">
    <source>
        <dbReference type="ARBA" id="ARBA00022989"/>
    </source>
</evidence>
<keyword evidence="6" id="KW-0677">Repeat</keyword>
<evidence type="ECO:0000256" key="8">
    <source>
        <dbReference type="ARBA" id="ARBA00023136"/>
    </source>
</evidence>
<keyword evidence="8 12" id="KW-0472">Membrane</keyword>
<keyword evidence="7 12" id="KW-1133">Transmembrane helix</keyword>
<feature type="transmembrane region" description="Helical" evidence="12">
    <location>
        <begin position="57"/>
        <end position="84"/>
    </location>
</feature>
<feature type="region of interest" description="Disordered" evidence="11">
    <location>
        <begin position="1"/>
        <end position="26"/>
    </location>
</feature>
<keyword evidence="9" id="KW-0675">Receptor</keyword>
<feature type="compositionally biased region" description="Low complexity" evidence="11">
    <location>
        <begin position="10"/>
        <end position="21"/>
    </location>
</feature>
<evidence type="ECO:0000256" key="3">
    <source>
        <dbReference type="ARBA" id="ARBA00022475"/>
    </source>
</evidence>
<proteinExistence type="inferred from homology"/>
<sequence>MNFSYNRLEGPIPQGTQIQGQDTSSFADNPELCGAPLQETCGRKEKEEATKQEEDEAFSWIAVAIGYVPGVFCGLTIGHILFLCKPYWFVRIFHSFT</sequence>
<evidence type="ECO:0000256" key="5">
    <source>
        <dbReference type="ARBA" id="ARBA00022692"/>
    </source>
</evidence>
<comment type="caution">
    <text evidence="13">The sequence shown here is derived from an EMBL/GenBank/DDBJ whole genome shotgun (WGS) entry which is preliminary data.</text>
</comment>
<dbReference type="Proteomes" id="UP000467841">
    <property type="component" value="Unassembled WGS sequence"/>
</dbReference>